<feature type="transmembrane region" description="Helical" evidence="7">
    <location>
        <begin position="233"/>
        <end position="252"/>
    </location>
</feature>
<dbReference type="AlphaFoldDB" id="A0A4U3MID0"/>
<gene>
    <name evidence="9" type="ORF">FDA94_16395</name>
</gene>
<feature type="transmembrane region" description="Helical" evidence="7">
    <location>
        <begin position="111"/>
        <end position="134"/>
    </location>
</feature>
<feature type="transmembrane region" description="Helical" evidence="7">
    <location>
        <begin position="174"/>
        <end position="195"/>
    </location>
</feature>
<feature type="transmembrane region" description="Helical" evidence="7">
    <location>
        <begin position="20"/>
        <end position="42"/>
    </location>
</feature>
<dbReference type="Pfam" id="PF07690">
    <property type="entry name" value="MFS_1"/>
    <property type="match status" value="1"/>
</dbReference>
<evidence type="ECO:0000256" key="5">
    <source>
        <dbReference type="ARBA" id="ARBA00022989"/>
    </source>
</evidence>
<dbReference type="GO" id="GO:0005886">
    <property type="term" value="C:plasma membrane"/>
    <property type="evidence" value="ECO:0007669"/>
    <property type="project" value="UniProtKB-SubCell"/>
</dbReference>
<feature type="transmembrane region" description="Helical" evidence="7">
    <location>
        <begin position="307"/>
        <end position="327"/>
    </location>
</feature>
<dbReference type="GO" id="GO:0022857">
    <property type="term" value="F:transmembrane transporter activity"/>
    <property type="evidence" value="ECO:0007669"/>
    <property type="project" value="InterPro"/>
</dbReference>
<reference evidence="9 10" key="1">
    <citation type="submission" date="2019-04" db="EMBL/GenBank/DDBJ databases">
        <title>Herbidospora sp. NEAU-GS14.nov., a novel actinomycete isolated from soil.</title>
        <authorList>
            <person name="Han L."/>
        </authorList>
    </citation>
    <scope>NUCLEOTIDE SEQUENCE [LARGE SCALE GENOMIC DNA]</scope>
    <source>
        <strain evidence="9 10">NEAU-GS14</strain>
    </source>
</reference>
<dbReference type="InterPro" id="IPR020846">
    <property type="entry name" value="MFS_dom"/>
</dbReference>
<evidence type="ECO:0000256" key="7">
    <source>
        <dbReference type="SAM" id="Phobius"/>
    </source>
</evidence>
<dbReference type="OrthoDB" id="7375466at2"/>
<sequence length="455" mass="47409">MESLTRGNRLRGPHMRTWGVLFVLCGTIFMEGVDVALLNVALPAIRADLGLSTGVLSGVVSAYVLGFGGFILLGGRAADMLGRRRMFLLWLGIFAIFSGLGGLATEGWMLLLARFVTGVAAAFIAPAGLSLITTNFAEGALRNRALIIYGAVGGAGYSLGMVTGGVLTTFGWRWVFFAPVIFASLLLAAAIPLIRDNGERAGGRFDLAGAFTVTGAMLLLIYGVVRLERPDLWAVPIFAAGLGLVAAFVAVERRAAYPLLRLGLLKTGTIARTNVSAILFMGSFSAFQFLVTLHLQEERGWSTLETGLIMATMGVDAVLGPTVTPWLIRKYGTVRVICAGAGVGAVAYLLFLPTGIDRAALVMLPALLLVGVAFALAYGPYTIAATDGVADREHGLAGGLLYTCTQFGMALGISAATAVYATGSLHAALFIPAVGAALAGALVLSRRPAPVLEPA</sequence>
<feature type="domain" description="Major facilitator superfamily (MFS) profile" evidence="8">
    <location>
        <begin position="20"/>
        <end position="451"/>
    </location>
</feature>
<accession>A0A4U3MID0</accession>
<keyword evidence="6 7" id="KW-0472">Membrane</keyword>
<keyword evidence="5 7" id="KW-1133">Transmembrane helix</keyword>
<feature type="transmembrane region" description="Helical" evidence="7">
    <location>
        <begin position="334"/>
        <end position="353"/>
    </location>
</feature>
<dbReference type="CDD" id="cd17321">
    <property type="entry name" value="MFS_MMR_MDR_like"/>
    <property type="match status" value="1"/>
</dbReference>
<name>A0A4U3MID0_9ACTN</name>
<dbReference type="Gene3D" id="1.20.1720.10">
    <property type="entry name" value="Multidrug resistance protein D"/>
    <property type="match status" value="1"/>
</dbReference>
<evidence type="ECO:0000256" key="4">
    <source>
        <dbReference type="ARBA" id="ARBA00022692"/>
    </source>
</evidence>
<evidence type="ECO:0000256" key="1">
    <source>
        <dbReference type="ARBA" id="ARBA00004651"/>
    </source>
</evidence>
<keyword evidence="2" id="KW-0813">Transport</keyword>
<dbReference type="PROSITE" id="PS50850">
    <property type="entry name" value="MFS"/>
    <property type="match status" value="1"/>
</dbReference>
<dbReference type="SUPFAM" id="SSF103473">
    <property type="entry name" value="MFS general substrate transporter"/>
    <property type="match status" value="1"/>
</dbReference>
<dbReference type="Gene3D" id="1.20.1250.20">
    <property type="entry name" value="MFS general substrate transporter like domains"/>
    <property type="match status" value="1"/>
</dbReference>
<feature type="transmembrane region" description="Helical" evidence="7">
    <location>
        <begin position="400"/>
        <end position="421"/>
    </location>
</feature>
<feature type="transmembrane region" description="Helical" evidence="7">
    <location>
        <begin position="273"/>
        <end position="295"/>
    </location>
</feature>
<evidence type="ECO:0000313" key="10">
    <source>
        <dbReference type="Proteomes" id="UP000308705"/>
    </source>
</evidence>
<dbReference type="PANTHER" id="PTHR42718:SF46">
    <property type="entry name" value="BLR6921 PROTEIN"/>
    <property type="match status" value="1"/>
</dbReference>
<evidence type="ECO:0000256" key="3">
    <source>
        <dbReference type="ARBA" id="ARBA00022475"/>
    </source>
</evidence>
<feature type="transmembrane region" description="Helical" evidence="7">
    <location>
        <begin position="359"/>
        <end position="379"/>
    </location>
</feature>
<evidence type="ECO:0000259" key="8">
    <source>
        <dbReference type="PROSITE" id="PS50850"/>
    </source>
</evidence>
<feature type="transmembrane region" description="Helical" evidence="7">
    <location>
        <begin position="54"/>
        <end position="75"/>
    </location>
</feature>
<keyword evidence="3" id="KW-1003">Cell membrane</keyword>
<organism evidence="9 10">
    <name type="scientific">Herbidospora galbida</name>
    <dbReference type="NCBI Taxonomy" id="2575442"/>
    <lineage>
        <taxon>Bacteria</taxon>
        <taxon>Bacillati</taxon>
        <taxon>Actinomycetota</taxon>
        <taxon>Actinomycetes</taxon>
        <taxon>Streptosporangiales</taxon>
        <taxon>Streptosporangiaceae</taxon>
        <taxon>Herbidospora</taxon>
    </lineage>
</organism>
<comment type="subcellular location">
    <subcellularLocation>
        <location evidence="1">Cell membrane</location>
        <topology evidence="1">Multi-pass membrane protein</topology>
    </subcellularLocation>
</comment>
<evidence type="ECO:0000256" key="6">
    <source>
        <dbReference type="ARBA" id="ARBA00023136"/>
    </source>
</evidence>
<feature type="transmembrane region" description="Helical" evidence="7">
    <location>
        <begin position="427"/>
        <end position="444"/>
    </location>
</feature>
<dbReference type="Proteomes" id="UP000308705">
    <property type="component" value="Unassembled WGS sequence"/>
</dbReference>
<dbReference type="InterPro" id="IPR036259">
    <property type="entry name" value="MFS_trans_sf"/>
</dbReference>
<comment type="caution">
    <text evidence="9">The sequence shown here is derived from an EMBL/GenBank/DDBJ whole genome shotgun (WGS) entry which is preliminary data.</text>
</comment>
<dbReference type="PANTHER" id="PTHR42718">
    <property type="entry name" value="MAJOR FACILITATOR SUPERFAMILY MULTIDRUG TRANSPORTER MFSC"/>
    <property type="match status" value="1"/>
</dbReference>
<protein>
    <submittedName>
        <fullName evidence="9">MFS transporter</fullName>
    </submittedName>
</protein>
<evidence type="ECO:0000313" key="9">
    <source>
        <dbReference type="EMBL" id="TKK87757.1"/>
    </source>
</evidence>
<dbReference type="EMBL" id="SZQA01000014">
    <property type="protein sequence ID" value="TKK87757.1"/>
    <property type="molecule type" value="Genomic_DNA"/>
</dbReference>
<keyword evidence="10" id="KW-1185">Reference proteome</keyword>
<feature type="transmembrane region" description="Helical" evidence="7">
    <location>
        <begin position="207"/>
        <end position="227"/>
    </location>
</feature>
<evidence type="ECO:0000256" key="2">
    <source>
        <dbReference type="ARBA" id="ARBA00022448"/>
    </source>
</evidence>
<keyword evidence="4 7" id="KW-0812">Transmembrane</keyword>
<dbReference type="InterPro" id="IPR011701">
    <property type="entry name" value="MFS"/>
</dbReference>
<feature type="transmembrane region" description="Helical" evidence="7">
    <location>
        <begin position="87"/>
        <end position="105"/>
    </location>
</feature>
<feature type="transmembrane region" description="Helical" evidence="7">
    <location>
        <begin position="146"/>
        <end position="168"/>
    </location>
</feature>
<proteinExistence type="predicted"/>